<dbReference type="InterPro" id="IPR044203">
    <property type="entry name" value="GlbO/GLB3-like"/>
</dbReference>
<dbReference type="GO" id="GO:0005344">
    <property type="term" value="F:oxygen carrier activity"/>
    <property type="evidence" value="ECO:0007669"/>
    <property type="project" value="InterPro"/>
</dbReference>
<sequence length="143" mass="16418">MTDQQLTPYEAIGEQTLSQLVDSFYGNVQNHPLLAPIFPDDLTETARKQKQFLTQYLGGPQIYTEEHGHPMLRARHLPFEITPSRANAWISCMEKAMNEIELEENVKEFLLHRLTLTAHHMVNSADNEDDNVQKEVNKNEGQS</sequence>
<dbReference type="OrthoDB" id="9790913at2"/>
<evidence type="ECO:0000256" key="7">
    <source>
        <dbReference type="PIRSR" id="PIRSR601486-1"/>
    </source>
</evidence>
<dbReference type="RefSeq" id="WP_146948944.1">
    <property type="nucleotide sequence ID" value="NZ_VOQF01000006.1"/>
</dbReference>
<protein>
    <recommendedName>
        <fullName evidence="10">Globin</fullName>
    </recommendedName>
</protein>
<comment type="cofactor">
    <cofactor evidence="1">
        <name>heme</name>
        <dbReference type="ChEBI" id="CHEBI:30413"/>
    </cofactor>
</comment>
<dbReference type="GO" id="GO:0020037">
    <property type="term" value="F:heme binding"/>
    <property type="evidence" value="ECO:0007669"/>
    <property type="project" value="InterPro"/>
</dbReference>
<evidence type="ECO:0000256" key="2">
    <source>
        <dbReference type="ARBA" id="ARBA00022448"/>
    </source>
</evidence>
<evidence type="ECO:0000256" key="1">
    <source>
        <dbReference type="ARBA" id="ARBA00001971"/>
    </source>
</evidence>
<dbReference type="GO" id="GO:0019825">
    <property type="term" value="F:oxygen binding"/>
    <property type="evidence" value="ECO:0007669"/>
    <property type="project" value="InterPro"/>
</dbReference>
<keyword evidence="9" id="KW-1185">Reference proteome</keyword>
<dbReference type="InterPro" id="IPR012292">
    <property type="entry name" value="Globin/Proto"/>
</dbReference>
<dbReference type="Gene3D" id="1.10.490.10">
    <property type="entry name" value="Globins"/>
    <property type="match status" value="1"/>
</dbReference>
<organism evidence="8 9">
    <name type="scientific">Metabacillus litoralis</name>
    <dbReference type="NCBI Taxonomy" id="152268"/>
    <lineage>
        <taxon>Bacteria</taxon>
        <taxon>Bacillati</taxon>
        <taxon>Bacillota</taxon>
        <taxon>Bacilli</taxon>
        <taxon>Bacillales</taxon>
        <taxon>Bacillaceae</taxon>
        <taxon>Metabacillus</taxon>
    </lineage>
</organism>
<dbReference type="Proteomes" id="UP000321363">
    <property type="component" value="Unassembled WGS sequence"/>
</dbReference>
<reference evidence="8 9" key="1">
    <citation type="journal article" date="2005" name="Int. J. Syst. Evol. Microbiol.">
        <title>Bacillus litoralis sp. nov., isolated from a tidal flat of the Yellow Sea in Korea.</title>
        <authorList>
            <person name="Yoon J.H."/>
            <person name="Oh T.K."/>
        </authorList>
    </citation>
    <scope>NUCLEOTIDE SEQUENCE [LARGE SCALE GENOMIC DNA]</scope>
    <source>
        <strain evidence="8 9">SW-211</strain>
    </source>
</reference>
<evidence type="ECO:0000256" key="6">
    <source>
        <dbReference type="ARBA" id="ARBA00034496"/>
    </source>
</evidence>
<dbReference type="FunFam" id="1.10.490.10:FF:000004">
    <property type="entry name" value="Group 2 hemoglobin yjbI"/>
    <property type="match status" value="1"/>
</dbReference>
<dbReference type="InterPro" id="IPR019795">
    <property type="entry name" value="Globin_bac-like_CS"/>
</dbReference>
<dbReference type="EMBL" id="VOQF01000006">
    <property type="protein sequence ID" value="TXC90741.1"/>
    <property type="molecule type" value="Genomic_DNA"/>
</dbReference>
<name>A0A5C6VYT1_9BACI</name>
<dbReference type="InterPro" id="IPR001486">
    <property type="entry name" value="Hemoglobin_trunc"/>
</dbReference>
<gene>
    <name evidence="8" type="ORF">FS935_12590</name>
</gene>
<keyword evidence="4" id="KW-0479">Metal-binding</keyword>
<keyword evidence="5" id="KW-0408">Iron</keyword>
<dbReference type="CDD" id="cd14772">
    <property type="entry name" value="TrHb2_Bs-trHb-like_O"/>
    <property type="match status" value="1"/>
</dbReference>
<evidence type="ECO:0000313" key="8">
    <source>
        <dbReference type="EMBL" id="TXC90741.1"/>
    </source>
</evidence>
<dbReference type="SUPFAM" id="SSF46458">
    <property type="entry name" value="Globin-like"/>
    <property type="match status" value="1"/>
</dbReference>
<feature type="binding site" description="distal binding residue" evidence="7">
    <location>
        <position position="119"/>
    </location>
    <ligand>
        <name>heme</name>
        <dbReference type="ChEBI" id="CHEBI:30413"/>
    </ligand>
    <ligandPart>
        <name>Fe</name>
        <dbReference type="ChEBI" id="CHEBI:18248"/>
    </ligandPart>
</feature>
<dbReference type="GO" id="GO:0046872">
    <property type="term" value="F:metal ion binding"/>
    <property type="evidence" value="ECO:0007669"/>
    <property type="project" value="UniProtKB-KW"/>
</dbReference>
<evidence type="ECO:0000313" key="9">
    <source>
        <dbReference type="Proteomes" id="UP000321363"/>
    </source>
</evidence>
<comment type="similarity">
    <text evidence="6">Belongs to the truncated hemoglobin family. Group II subfamily.</text>
</comment>
<dbReference type="Pfam" id="PF01152">
    <property type="entry name" value="Bac_globin"/>
    <property type="match status" value="1"/>
</dbReference>
<keyword evidence="3 7" id="KW-0349">Heme</keyword>
<accession>A0A5C6VYT1</accession>
<evidence type="ECO:0000256" key="3">
    <source>
        <dbReference type="ARBA" id="ARBA00022617"/>
    </source>
</evidence>
<comment type="caution">
    <text evidence="8">The sequence shown here is derived from an EMBL/GenBank/DDBJ whole genome shotgun (WGS) entry which is preliminary data.</text>
</comment>
<evidence type="ECO:0000256" key="5">
    <source>
        <dbReference type="ARBA" id="ARBA00023004"/>
    </source>
</evidence>
<proteinExistence type="inferred from homology"/>
<dbReference type="AlphaFoldDB" id="A0A5C6VYT1"/>
<dbReference type="PANTHER" id="PTHR47366:SF1">
    <property type="entry name" value="TWO-ON-TWO HEMOGLOBIN-3"/>
    <property type="match status" value="1"/>
</dbReference>
<evidence type="ECO:0000256" key="4">
    <source>
        <dbReference type="ARBA" id="ARBA00022723"/>
    </source>
</evidence>
<dbReference type="PANTHER" id="PTHR47366">
    <property type="entry name" value="TWO-ON-TWO HEMOGLOBIN-3"/>
    <property type="match status" value="1"/>
</dbReference>
<keyword evidence="2" id="KW-0813">Transport</keyword>
<dbReference type="InterPro" id="IPR009050">
    <property type="entry name" value="Globin-like_sf"/>
</dbReference>
<dbReference type="PROSITE" id="PS01213">
    <property type="entry name" value="GLOBIN_FAM_2"/>
    <property type="match status" value="1"/>
</dbReference>
<evidence type="ECO:0008006" key="10">
    <source>
        <dbReference type="Google" id="ProtNLM"/>
    </source>
</evidence>